<dbReference type="Proteomes" id="UP000001449">
    <property type="component" value="Chromosome 7"/>
</dbReference>
<dbReference type="InterPro" id="IPR036812">
    <property type="entry name" value="NAD(P)_OxRdtase_dom_sf"/>
</dbReference>
<protein>
    <recommendedName>
        <fullName evidence="2">NADP-dependent oxidoreductase domain-containing protein</fullName>
    </recommendedName>
</protein>
<name>B5YNL1_THAPS</name>
<evidence type="ECO:0000259" key="2">
    <source>
        <dbReference type="Pfam" id="PF00248"/>
    </source>
</evidence>
<sequence>MFLYKAPAFLALLHVAIGFQAPLQRRSAASALHLTGNDVNDNGAPTLKHMHINRRSAIAIAGSALFLPTASFLEPANAAKPSTASVSIPTWLISEGVEFPILALNTAGMSADETYQSIVYSRLEGITHIDFHPGDERDGVARYLSDHKNERDSLFLNTKIRKAEPGTSPSDAAILARNQIQEDLQILGVDHVDMLMLRDSPDPKVIQAQWEVMEEALAKGQTRSIGVVNYCQLALTALLQTAKVTPAVNYIMVHVGMGKDVHGLRSFGESRGIRTFSYGQLGEPAATKEILQNKALRRIGLVHGEKTTEQVALRWVLQNGMAASIRPSSNYGTCVGIECRIGISRQTRVLSWSLSEEEMEELDALMSPDGNPTLFSSAGCPGAFGM</sequence>
<dbReference type="InParanoid" id="B5YNL1"/>
<feature type="domain" description="NADP-dependent oxidoreductase" evidence="2">
    <location>
        <begin position="111"/>
        <end position="365"/>
    </location>
</feature>
<evidence type="ECO:0000256" key="1">
    <source>
        <dbReference type="SAM" id="SignalP"/>
    </source>
</evidence>
<dbReference type="AlphaFoldDB" id="B5YNL1"/>
<evidence type="ECO:0000313" key="4">
    <source>
        <dbReference type="Proteomes" id="UP000001449"/>
    </source>
</evidence>
<proteinExistence type="predicted"/>
<dbReference type="KEGG" id="tps:THAPS_7191"/>
<gene>
    <name evidence="3" type="ORF">THAPS_7191</name>
</gene>
<dbReference type="RefSeq" id="XP_002295933.1">
    <property type="nucleotide sequence ID" value="XM_002295897.1"/>
</dbReference>
<dbReference type="InterPro" id="IPR020471">
    <property type="entry name" value="AKR"/>
</dbReference>
<dbReference type="Gene3D" id="3.20.20.100">
    <property type="entry name" value="NADP-dependent oxidoreductase domain"/>
    <property type="match status" value="1"/>
</dbReference>
<dbReference type="eggNOG" id="KOG1577">
    <property type="taxonomic scope" value="Eukaryota"/>
</dbReference>
<feature type="signal peptide" evidence="1">
    <location>
        <begin position="1"/>
        <end position="18"/>
    </location>
</feature>
<evidence type="ECO:0000313" key="3">
    <source>
        <dbReference type="EMBL" id="ACI64650.1"/>
    </source>
</evidence>
<dbReference type="PaxDb" id="35128-Thaps7191"/>
<dbReference type="SUPFAM" id="SSF51430">
    <property type="entry name" value="NAD(P)-linked oxidoreductase"/>
    <property type="match status" value="1"/>
</dbReference>
<keyword evidence="4" id="KW-1185">Reference proteome</keyword>
<feature type="chain" id="PRO_5002841416" description="NADP-dependent oxidoreductase domain-containing protein" evidence="1">
    <location>
        <begin position="19"/>
        <end position="386"/>
    </location>
</feature>
<dbReference type="HOGENOM" id="CLU_716676_0_0_1"/>
<dbReference type="InterPro" id="IPR023210">
    <property type="entry name" value="NADP_OxRdtase_dom"/>
</dbReference>
<dbReference type="PRINTS" id="PR00069">
    <property type="entry name" value="ALDKETRDTASE"/>
</dbReference>
<dbReference type="OMA" id="HINRRSA"/>
<accession>B5YNL1</accession>
<dbReference type="STRING" id="35128.B5YNL1"/>
<dbReference type="GO" id="GO:0005829">
    <property type="term" value="C:cytosol"/>
    <property type="evidence" value="ECO:0000318"/>
    <property type="project" value="GO_Central"/>
</dbReference>
<dbReference type="PANTHER" id="PTHR11732">
    <property type="entry name" value="ALDO/KETO REDUCTASE"/>
    <property type="match status" value="1"/>
</dbReference>
<dbReference type="Pfam" id="PF00248">
    <property type="entry name" value="Aldo_ket_red"/>
    <property type="match status" value="1"/>
</dbReference>
<reference evidence="3 4" key="1">
    <citation type="journal article" date="2004" name="Science">
        <title>The genome of the diatom Thalassiosira pseudonana: ecology, evolution, and metabolism.</title>
        <authorList>
            <person name="Armbrust E.V."/>
            <person name="Berges J.A."/>
            <person name="Bowler C."/>
            <person name="Green B.R."/>
            <person name="Martinez D."/>
            <person name="Putnam N.H."/>
            <person name="Zhou S."/>
            <person name="Allen A.E."/>
            <person name="Apt K.E."/>
            <person name="Bechner M."/>
            <person name="Brzezinski M.A."/>
            <person name="Chaal B.K."/>
            <person name="Chiovitti A."/>
            <person name="Davis A.K."/>
            <person name="Demarest M.S."/>
            <person name="Detter J.C."/>
            <person name="Glavina T."/>
            <person name="Goodstein D."/>
            <person name="Hadi M.Z."/>
            <person name="Hellsten U."/>
            <person name="Hildebrand M."/>
            <person name="Jenkins B.D."/>
            <person name="Jurka J."/>
            <person name="Kapitonov V.V."/>
            <person name="Kroger N."/>
            <person name="Lau W.W."/>
            <person name="Lane T.W."/>
            <person name="Larimer F.W."/>
            <person name="Lippmeier J.C."/>
            <person name="Lucas S."/>
            <person name="Medina M."/>
            <person name="Montsant A."/>
            <person name="Obornik M."/>
            <person name="Parker M.S."/>
            <person name="Palenik B."/>
            <person name="Pazour G.J."/>
            <person name="Richardson P.M."/>
            <person name="Rynearson T.A."/>
            <person name="Saito M.A."/>
            <person name="Schwartz D.C."/>
            <person name="Thamatrakoln K."/>
            <person name="Valentin K."/>
            <person name="Vardi A."/>
            <person name="Wilkerson F.P."/>
            <person name="Rokhsar D.S."/>
        </authorList>
    </citation>
    <scope>NUCLEOTIDE SEQUENCE [LARGE SCALE GENOMIC DNA]</scope>
    <source>
        <strain evidence="3 4">CCMP1335</strain>
    </source>
</reference>
<keyword evidence="1" id="KW-0732">Signal</keyword>
<organism evidence="3 4">
    <name type="scientific">Thalassiosira pseudonana</name>
    <name type="common">Marine diatom</name>
    <name type="synonym">Cyclotella nana</name>
    <dbReference type="NCBI Taxonomy" id="35128"/>
    <lineage>
        <taxon>Eukaryota</taxon>
        <taxon>Sar</taxon>
        <taxon>Stramenopiles</taxon>
        <taxon>Ochrophyta</taxon>
        <taxon>Bacillariophyta</taxon>
        <taxon>Coscinodiscophyceae</taxon>
        <taxon>Thalassiosirophycidae</taxon>
        <taxon>Thalassiosirales</taxon>
        <taxon>Thalassiosiraceae</taxon>
        <taxon>Thalassiosira</taxon>
    </lineage>
</organism>
<reference evidence="3 4" key="2">
    <citation type="journal article" date="2008" name="Nature">
        <title>The Phaeodactylum genome reveals the evolutionary history of diatom genomes.</title>
        <authorList>
            <person name="Bowler C."/>
            <person name="Allen A.E."/>
            <person name="Badger J.H."/>
            <person name="Grimwood J."/>
            <person name="Jabbari K."/>
            <person name="Kuo A."/>
            <person name="Maheswari U."/>
            <person name="Martens C."/>
            <person name="Maumus F."/>
            <person name="Otillar R.P."/>
            <person name="Rayko E."/>
            <person name="Salamov A."/>
            <person name="Vandepoele K."/>
            <person name="Beszteri B."/>
            <person name="Gruber A."/>
            <person name="Heijde M."/>
            <person name="Katinka M."/>
            <person name="Mock T."/>
            <person name="Valentin K."/>
            <person name="Verret F."/>
            <person name="Berges J.A."/>
            <person name="Brownlee C."/>
            <person name="Cadoret J.P."/>
            <person name="Chiovitti A."/>
            <person name="Choi C.J."/>
            <person name="Coesel S."/>
            <person name="De Martino A."/>
            <person name="Detter J.C."/>
            <person name="Durkin C."/>
            <person name="Falciatore A."/>
            <person name="Fournet J."/>
            <person name="Haruta M."/>
            <person name="Huysman M.J."/>
            <person name="Jenkins B.D."/>
            <person name="Jiroutova K."/>
            <person name="Jorgensen R.E."/>
            <person name="Joubert Y."/>
            <person name="Kaplan A."/>
            <person name="Kroger N."/>
            <person name="Kroth P.G."/>
            <person name="La Roche J."/>
            <person name="Lindquist E."/>
            <person name="Lommer M."/>
            <person name="Martin-Jezequel V."/>
            <person name="Lopez P.J."/>
            <person name="Lucas S."/>
            <person name="Mangogna M."/>
            <person name="McGinnis K."/>
            <person name="Medlin L.K."/>
            <person name="Montsant A."/>
            <person name="Oudot-Le Secq M.P."/>
            <person name="Napoli C."/>
            <person name="Obornik M."/>
            <person name="Parker M.S."/>
            <person name="Petit J.L."/>
            <person name="Porcel B.M."/>
            <person name="Poulsen N."/>
            <person name="Robison M."/>
            <person name="Rychlewski L."/>
            <person name="Rynearson T.A."/>
            <person name="Schmutz J."/>
            <person name="Shapiro H."/>
            <person name="Siaut M."/>
            <person name="Stanley M."/>
            <person name="Sussman M.R."/>
            <person name="Taylor A.R."/>
            <person name="Vardi A."/>
            <person name="von Dassow P."/>
            <person name="Vyverman W."/>
            <person name="Willis A."/>
            <person name="Wyrwicz L.S."/>
            <person name="Rokhsar D.S."/>
            <person name="Weissenbach J."/>
            <person name="Armbrust E.V."/>
            <person name="Green B.R."/>
            <person name="Van de Peer Y."/>
            <person name="Grigoriev I.V."/>
        </authorList>
    </citation>
    <scope>NUCLEOTIDE SEQUENCE [LARGE SCALE GENOMIC DNA]</scope>
    <source>
        <strain evidence="3 4">CCMP1335</strain>
    </source>
</reference>
<dbReference type="GO" id="GO:0004032">
    <property type="term" value="F:aldose reductase (NADPH) activity"/>
    <property type="evidence" value="ECO:0000318"/>
    <property type="project" value="GO_Central"/>
</dbReference>
<dbReference type="EMBL" id="CP001160">
    <property type="protein sequence ID" value="ACI64650.1"/>
    <property type="molecule type" value="Genomic_DNA"/>
</dbReference>
<dbReference type="GeneID" id="7447148"/>